<evidence type="ECO:0000256" key="3">
    <source>
        <dbReference type="ARBA" id="ARBA00022598"/>
    </source>
</evidence>
<evidence type="ECO:0000256" key="5">
    <source>
        <dbReference type="ARBA" id="ARBA00022840"/>
    </source>
</evidence>
<dbReference type="SUPFAM" id="SSF50677">
    <property type="entry name" value="ValRS/IleRS/LeuRS editing domain"/>
    <property type="match status" value="1"/>
</dbReference>
<keyword evidence="5 9" id="KW-0067">ATP-binding</keyword>
<dbReference type="InterPro" id="IPR050081">
    <property type="entry name" value="Ile-tRNA_ligase"/>
</dbReference>
<dbReference type="CDD" id="cd07960">
    <property type="entry name" value="Anticodon_Ia_Ile_BEm"/>
    <property type="match status" value="1"/>
</dbReference>
<dbReference type="FunCoup" id="E0VLY7">
    <property type="interactions" value="1384"/>
</dbReference>
<dbReference type="VEuPathDB" id="VectorBase:PHUM297910"/>
<dbReference type="InterPro" id="IPR001412">
    <property type="entry name" value="aa-tRNA-synth_I_CS"/>
</dbReference>
<dbReference type="Gene3D" id="3.90.740.10">
    <property type="entry name" value="Valyl/Leucyl/Isoleucyl-tRNA synthetase, editing domain"/>
    <property type="match status" value="1"/>
</dbReference>
<dbReference type="EC" id="6.1.1.5" evidence="2"/>
<dbReference type="SUPFAM" id="SSF52374">
    <property type="entry name" value="Nucleotidylyl transferase"/>
    <property type="match status" value="1"/>
</dbReference>
<reference evidence="13" key="3">
    <citation type="submission" date="2021-02" db="UniProtKB">
        <authorList>
            <consortium name="EnsemblMetazoa"/>
        </authorList>
    </citation>
    <scope>IDENTIFICATION</scope>
    <source>
        <strain evidence="13">USDA</strain>
    </source>
</reference>
<dbReference type="CTD" id="8229765"/>
<dbReference type="OMA" id="HCWRCKT"/>
<dbReference type="GO" id="GO:0006428">
    <property type="term" value="P:isoleucyl-tRNA aminoacylation"/>
    <property type="evidence" value="ECO:0007669"/>
    <property type="project" value="InterPro"/>
</dbReference>
<dbReference type="InterPro" id="IPR013155">
    <property type="entry name" value="M/V/L/I-tRNA-synth_anticd-bd"/>
</dbReference>
<evidence type="ECO:0000256" key="7">
    <source>
        <dbReference type="ARBA" id="ARBA00023146"/>
    </source>
</evidence>
<dbReference type="EMBL" id="DS235283">
    <property type="protein sequence ID" value="EEB14393.1"/>
    <property type="molecule type" value="Genomic_DNA"/>
</dbReference>
<dbReference type="CDD" id="cd00818">
    <property type="entry name" value="IleRS_core"/>
    <property type="match status" value="1"/>
</dbReference>
<dbReference type="GO" id="GO:0000049">
    <property type="term" value="F:tRNA binding"/>
    <property type="evidence" value="ECO:0007669"/>
    <property type="project" value="InterPro"/>
</dbReference>
<name>E0VLY7_PEDHC</name>
<dbReference type="HOGENOM" id="CLU_001493_7_2_1"/>
<accession>E0VLY7</accession>
<dbReference type="InterPro" id="IPR033708">
    <property type="entry name" value="Anticodon_Ile_BEm"/>
</dbReference>
<dbReference type="InParanoid" id="E0VLY7"/>
<keyword evidence="14" id="KW-1185">Reference proteome</keyword>
<dbReference type="InterPro" id="IPR002300">
    <property type="entry name" value="aa-tRNA-synth_Ia"/>
</dbReference>
<dbReference type="Gene3D" id="1.10.730.20">
    <property type="match status" value="1"/>
</dbReference>
<evidence type="ECO:0000256" key="6">
    <source>
        <dbReference type="ARBA" id="ARBA00022917"/>
    </source>
</evidence>
<dbReference type="Gene3D" id="3.40.50.620">
    <property type="entry name" value="HUPs"/>
    <property type="match status" value="2"/>
</dbReference>
<dbReference type="InterPro" id="IPR002301">
    <property type="entry name" value="Ile-tRNA-ligase"/>
</dbReference>
<comment type="similarity">
    <text evidence="1 9">Belongs to the class-I aminoacyl-tRNA synthetase family.</text>
</comment>
<dbReference type="GO" id="GO:0002161">
    <property type="term" value="F:aminoacyl-tRNA deacylase activity"/>
    <property type="evidence" value="ECO:0007669"/>
    <property type="project" value="InterPro"/>
</dbReference>
<evidence type="ECO:0000259" key="10">
    <source>
        <dbReference type="Pfam" id="PF00133"/>
    </source>
</evidence>
<keyword evidence="6 9" id="KW-0648">Protein biosynthesis</keyword>
<dbReference type="GO" id="GO:0032543">
    <property type="term" value="P:mitochondrial translation"/>
    <property type="evidence" value="ECO:0007669"/>
    <property type="project" value="TreeGrafter"/>
</dbReference>
<gene>
    <name evidence="13" type="primary">8229765</name>
    <name evidence="12" type="ORF">Phum_PHUM297910</name>
</gene>
<evidence type="ECO:0000256" key="9">
    <source>
        <dbReference type="RuleBase" id="RU363035"/>
    </source>
</evidence>
<dbReference type="PANTHER" id="PTHR42765">
    <property type="entry name" value="SOLEUCYL-TRNA SYNTHETASE"/>
    <property type="match status" value="1"/>
</dbReference>
<dbReference type="GeneID" id="8229765"/>
<dbReference type="PROSITE" id="PS00178">
    <property type="entry name" value="AA_TRNA_LIGASE_I"/>
    <property type="match status" value="1"/>
</dbReference>
<feature type="domain" description="Methionyl/Valyl/Leucyl/Isoleucyl-tRNA synthetase anticodon-binding" evidence="11">
    <location>
        <begin position="702"/>
        <end position="831"/>
    </location>
</feature>
<dbReference type="GO" id="GO:0005739">
    <property type="term" value="C:mitochondrion"/>
    <property type="evidence" value="ECO:0007669"/>
    <property type="project" value="TreeGrafter"/>
</dbReference>
<evidence type="ECO:0000313" key="14">
    <source>
        <dbReference type="Proteomes" id="UP000009046"/>
    </source>
</evidence>
<dbReference type="PANTHER" id="PTHR42765:SF1">
    <property type="entry name" value="ISOLEUCINE--TRNA LIGASE, MITOCHONDRIAL"/>
    <property type="match status" value="1"/>
</dbReference>
<dbReference type="EMBL" id="AAZO01003451">
    <property type="status" value="NOT_ANNOTATED_CDS"/>
    <property type="molecule type" value="Genomic_DNA"/>
</dbReference>
<keyword evidence="4 9" id="KW-0547">Nucleotide-binding</keyword>
<dbReference type="NCBIfam" id="TIGR00392">
    <property type="entry name" value="ileS"/>
    <property type="match status" value="1"/>
</dbReference>
<dbReference type="eggNOG" id="KOG0433">
    <property type="taxonomic scope" value="Eukaryota"/>
</dbReference>
<keyword evidence="3 9" id="KW-0436">Ligase</keyword>
<organism>
    <name type="scientific">Pediculus humanus subsp. corporis</name>
    <name type="common">Body louse</name>
    <dbReference type="NCBI Taxonomy" id="121224"/>
    <lineage>
        <taxon>Eukaryota</taxon>
        <taxon>Metazoa</taxon>
        <taxon>Ecdysozoa</taxon>
        <taxon>Arthropoda</taxon>
        <taxon>Hexapoda</taxon>
        <taxon>Insecta</taxon>
        <taxon>Pterygota</taxon>
        <taxon>Neoptera</taxon>
        <taxon>Paraneoptera</taxon>
        <taxon>Psocodea</taxon>
        <taxon>Troctomorpha</taxon>
        <taxon>Phthiraptera</taxon>
        <taxon>Anoplura</taxon>
        <taxon>Pediculidae</taxon>
        <taxon>Pediculus</taxon>
    </lineage>
</organism>
<dbReference type="STRING" id="121224.E0VLY7"/>
<dbReference type="SUPFAM" id="SSF47323">
    <property type="entry name" value="Anticodon-binding domain of a subclass of class I aminoacyl-tRNA synthetases"/>
    <property type="match status" value="1"/>
</dbReference>
<dbReference type="AlphaFoldDB" id="E0VLY7"/>
<dbReference type="InterPro" id="IPR009080">
    <property type="entry name" value="tRNAsynth_Ia_anticodon-bd"/>
</dbReference>
<dbReference type="Gene3D" id="1.10.10.830">
    <property type="entry name" value="Ile-tRNA synthetase CP2 domain-like"/>
    <property type="match status" value="1"/>
</dbReference>
<evidence type="ECO:0000256" key="8">
    <source>
        <dbReference type="ARBA" id="ARBA00032665"/>
    </source>
</evidence>
<dbReference type="Pfam" id="PF08264">
    <property type="entry name" value="Anticodon_1"/>
    <property type="match status" value="1"/>
</dbReference>
<dbReference type="GO" id="GO:0004822">
    <property type="term" value="F:isoleucine-tRNA ligase activity"/>
    <property type="evidence" value="ECO:0007669"/>
    <property type="project" value="UniProtKB-EC"/>
</dbReference>
<evidence type="ECO:0000256" key="2">
    <source>
        <dbReference type="ARBA" id="ARBA00013165"/>
    </source>
</evidence>
<keyword evidence="7 9" id="KW-0030">Aminoacyl-tRNA synthetase</keyword>
<reference evidence="12" key="1">
    <citation type="submission" date="2007-04" db="EMBL/GenBank/DDBJ databases">
        <title>Annotation of Pediculus humanus corporis strain USDA.</title>
        <authorList>
            <person name="Kirkness E."/>
            <person name="Hannick L."/>
            <person name="Hass B."/>
            <person name="Bruggner R."/>
            <person name="Lawson D."/>
            <person name="Bidwell S."/>
            <person name="Joardar V."/>
            <person name="Caler E."/>
            <person name="Walenz B."/>
            <person name="Inman J."/>
            <person name="Schobel S."/>
            <person name="Galinsky K."/>
            <person name="Amedeo P."/>
            <person name="Strausberg R."/>
        </authorList>
    </citation>
    <scope>NUCLEOTIDE SEQUENCE</scope>
    <source>
        <strain evidence="12">USDA</strain>
    </source>
</reference>
<proteinExistence type="inferred from homology"/>
<reference evidence="12" key="2">
    <citation type="submission" date="2007-04" db="EMBL/GenBank/DDBJ databases">
        <title>The genome of the human body louse.</title>
        <authorList>
            <consortium name="The Human Body Louse Genome Consortium"/>
            <person name="Kirkness E."/>
            <person name="Walenz B."/>
            <person name="Hass B."/>
            <person name="Bruggner R."/>
            <person name="Strausberg R."/>
        </authorList>
    </citation>
    <scope>NUCLEOTIDE SEQUENCE</scope>
    <source>
        <strain evidence="12">USDA</strain>
    </source>
</reference>
<evidence type="ECO:0000256" key="1">
    <source>
        <dbReference type="ARBA" id="ARBA00005594"/>
    </source>
</evidence>
<evidence type="ECO:0000313" key="13">
    <source>
        <dbReference type="EnsemblMetazoa" id="PHUM297910-PA"/>
    </source>
</evidence>
<dbReference type="Proteomes" id="UP000009046">
    <property type="component" value="Unassembled WGS sequence"/>
</dbReference>
<evidence type="ECO:0000313" key="12">
    <source>
        <dbReference type="EMBL" id="EEB14393.1"/>
    </source>
</evidence>
<dbReference type="Pfam" id="PF00133">
    <property type="entry name" value="tRNA-synt_1"/>
    <property type="match status" value="1"/>
</dbReference>
<dbReference type="EnsemblMetazoa" id="PHUM297910-RA">
    <property type="protein sequence ID" value="PHUM297910-PA"/>
    <property type="gene ID" value="PHUM297910"/>
</dbReference>
<dbReference type="PRINTS" id="PR00984">
    <property type="entry name" value="TRNASYNTHILE"/>
</dbReference>
<dbReference type="KEGG" id="phu:Phum_PHUM297910"/>
<sequence length="944" mass="108778">MMYFRRKTFQKIVPKRLYSSKIAVEEKKKSKKFQSTVFIPSTTFPTYLKPNEVIERDQKIQQEANFLNLYAWQRKNVKGKEFVLHDGPPYANGKPHIGHAINKISKDIILRSQLIQGRKIHYVPGWDCHGLPIELLALKNVETKNLKPIDIRNKAKNIALSMSKLQKESFKSWGVIGNWENDCYYTFDTNYIINQLQIFWKMYERGLIYYGLKPVFWSPSSKTALAEAELLYVDISSTALTVRFEVVQNFSSEPVYLLIWTTTPWTLPLNKAVYFSNSIKYSLVKISNFSGMYIIASDLIESLQKKLKQEITIHSNMSCKELEGLSYKHPWDKNKVLKVFESSSVTLSGTGLLHSVPAHGHEDFVMGLQNNLTPECFVDESGCYTSDLGPPLANLNIFGEGKNTVIKTLSSDIILSENYTHSYPHDWRTNKPVFIRACEQWFIDTNQLKNKALENLRDSDTPDKYFQSLIKERPYWCLSRQRTWGVPIPVFFHKTSRRPLISKSLIHHICQLFESSGSDIWWTGTLEELFPDKICNELFVKRENIIRGNDIMDIWFDSGISWSFALNGRKSDVFLEGKDQFGGWFQSSLLTSVAVGNGLPFDKILTHGFAVDENGKKMSKSVGNVVDPDTVLNGKNALGIDTLRWWVGSHSHNSLVPVSDSILKSEFKTVQSIRLIFRYLLGALNNARSKDLLENDDLLTLDKYLLNSCYNFYKSVMHSYNTYKTYSVCSQILHFVPNNVSSRYVSAIKDRLYCDSQESSRRKACLYTLNSILYTLSYSLAPILPHLVEEVFLHHPVSSENKRVFFRKEPWVPREWWSNDTTDKTILLLDNFKKDIVLDSNFKKMSCTLEVDGENFEELKKMQDGNVNSIDSELTEILQVAEVKLKMGDGKVNLNLTDASECPRCRRYTSPEPERLCVRCEDVINNNNKMNGKQISFTLIYLFF</sequence>
<feature type="domain" description="Aminoacyl-tRNA synthetase class Ia" evidence="10">
    <location>
        <begin position="71"/>
        <end position="649"/>
    </location>
</feature>
<protein>
    <recommendedName>
        <fullName evidence="2">isoleucine--tRNA ligase</fullName>
        <ecNumber evidence="2">6.1.1.5</ecNumber>
    </recommendedName>
    <alternativeName>
        <fullName evidence="8">Isoleucyl-tRNA synthetase</fullName>
    </alternativeName>
</protein>
<dbReference type="GO" id="GO:0005524">
    <property type="term" value="F:ATP binding"/>
    <property type="evidence" value="ECO:0007669"/>
    <property type="project" value="UniProtKB-KW"/>
</dbReference>
<evidence type="ECO:0000259" key="11">
    <source>
        <dbReference type="Pfam" id="PF08264"/>
    </source>
</evidence>
<dbReference type="InterPro" id="IPR009008">
    <property type="entry name" value="Val/Leu/Ile-tRNA-synth_edit"/>
</dbReference>
<dbReference type="InterPro" id="IPR014729">
    <property type="entry name" value="Rossmann-like_a/b/a_fold"/>
</dbReference>
<dbReference type="OrthoDB" id="10264412at2759"/>
<evidence type="ECO:0000256" key="4">
    <source>
        <dbReference type="ARBA" id="ARBA00022741"/>
    </source>
</evidence>
<dbReference type="RefSeq" id="XP_002427131.1">
    <property type="nucleotide sequence ID" value="XM_002427086.1"/>
</dbReference>